<proteinExistence type="predicted"/>
<sequence>MQLQGPLLDRAIGYATALTTIRNMDTCSLAVIDPTVCKFQIFNLSIGFIGPDVIIILSAILGQAATGSTSGLQHFQSVADGTHRRQKARLLHIKSLELACPPC</sequence>
<gene>
    <name evidence="1" type="ORF">SY83_00070</name>
</gene>
<evidence type="ECO:0000313" key="2">
    <source>
        <dbReference type="Proteomes" id="UP000076927"/>
    </source>
</evidence>
<dbReference type="AlphaFoldDB" id="A0A172TDK6"/>
<keyword evidence="2" id="KW-1185">Reference proteome</keyword>
<dbReference type="Proteomes" id="UP000076927">
    <property type="component" value="Chromosome"/>
</dbReference>
<organism evidence="1 2">
    <name type="scientific">Paenibacillus swuensis</name>
    <dbReference type="NCBI Taxonomy" id="1178515"/>
    <lineage>
        <taxon>Bacteria</taxon>
        <taxon>Bacillati</taxon>
        <taxon>Bacillota</taxon>
        <taxon>Bacilli</taxon>
        <taxon>Bacillales</taxon>
        <taxon>Paenibacillaceae</taxon>
        <taxon>Paenibacillus</taxon>
    </lineage>
</organism>
<dbReference type="EMBL" id="CP011388">
    <property type="protein sequence ID" value="ANE45036.1"/>
    <property type="molecule type" value="Genomic_DNA"/>
</dbReference>
<evidence type="ECO:0000313" key="1">
    <source>
        <dbReference type="EMBL" id="ANE45036.1"/>
    </source>
</evidence>
<reference evidence="1 2" key="1">
    <citation type="submission" date="2015-01" db="EMBL/GenBank/DDBJ databases">
        <title>Paenibacillus swuensis/DY6/whole genome sequencing.</title>
        <authorList>
            <person name="Kim M.K."/>
            <person name="Srinivasan S."/>
            <person name="Lee J.-J."/>
        </authorList>
    </citation>
    <scope>NUCLEOTIDE SEQUENCE [LARGE SCALE GENOMIC DNA]</scope>
    <source>
        <strain evidence="1 2">DY6</strain>
    </source>
</reference>
<protein>
    <submittedName>
        <fullName evidence="1">Uncharacterized protein</fullName>
    </submittedName>
</protein>
<dbReference type="KEGG" id="pswu:SY83_00070"/>
<name>A0A172TDK6_9BACL</name>
<accession>A0A172TDK6</accession>